<dbReference type="Proteomes" id="UP000094313">
    <property type="component" value="Chromosome"/>
</dbReference>
<dbReference type="InterPro" id="IPR003848">
    <property type="entry name" value="DUF218"/>
</dbReference>
<organism evidence="2 3">
    <name type="scientific">Pedobacter steynii</name>
    <dbReference type="NCBI Taxonomy" id="430522"/>
    <lineage>
        <taxon>Bacteria</taxon>
        <taxon>Pseudomonadati</taxon>
        <taxon>Bacteroidota</taxon>
        <taxon>Sphingobacteriia</taxon>
        <taxon>Sphingobacteriales</taxon>
        <taxon>Sphingobacteriaceae</taxon>
        <taxon>Pedobacter</taxon>
    </lineage>
</organism>
<dbReference type="Gene3D" id="3.40.50.620">
    <property type="entry name" value="HUPs"/>
    <property type="match status" value="1"/>
</dbReference>
<dbReference type="KEGG" id="psty:BFS30_00155"/>
<dbReference type="RefSeq" id="WP_069377420.1">
    <property type="nucleotide sequence ID" value="NZ_CP017141.1"/>
</dbReference>
<dbReference type="CDD" id="cd06259">
    <property type="entry name" value="YdcF-like"/>
    <property type="match status" value="1"/>
</dbReference>
<dbReference type="InterPro" id="IPR051599">
    <property type="entry name" value="Cell_Envelope_Assoc"/>
</dbReference>
<evidence type="ECO:0000259" key="1">
    <source>
        <dbReference type="Pfam" id="PF02698"/>
    </source>
</evidence>
<gene>
    <name evidence="2" type="ORF">BFS30_00155</name>
</gene>
<dbReference type="AlphaFoldDB" id="A0A1D7QAM2"/>
<accession>A0A1D7QAM2</accession>
<dbReference type="GO" id="GO:0000270">
    <property type="term" value="P:peptidoglycan metabolic process"/>
    <property type="evidence" value="ECO:0007669"/>
    <property type="project" value="TreeGrafter"/>
</dbReference>
<feature type="domain" description="DUF218" evidence="1">
    <location>
        <begin position="44"/>
        <end position="197"/>
    </location>
</feature>
<dbReference type="InterPro" id="IPR014729">
    <property type="entry name" value="Rossmann-like_a/b/a_fold"/>
</dbReference>
<dbReference type="OrthoDB" id="9782395at2"/>
<evidence type="ECO:0000313" key="3">
    <source>
        <dbReference type="Proteomes" id="UP000094313"/>
    </source>
</evidence>
<dbReference type="EMBL" id="CP017141">
    <property type="protein sequence ID" value="AOM75722.1"/>
    <property type="molecule type" value="Genomic_DNA"/>
</dbReference>
<dbReference type="PANTHER" id="PTHR30336:SF4">
    <property type="entry name" value="ENVELOPE BIOGENESIS FACTOR ELYC"/>
    <property type="match status" value="1"/>
</dbReference>
<protein>
    <recommendedName>
        <fullName evidence="1">DUF218 domain-containing protein</fullName>
    </recommendedName>
</protein>
<dbReference type="PANTHER" id="PTHR30336">
    <property type="entry name" value="INNER MEMBRANE PROTEIN, PROBABLE PERMEASE"/>
    <property type="match status" value="1"/>
</dbReference>
<dbReference type="GO" id="GO:0005886">
    <property type="term" value="C:plasma membrane"/>
    <property type="evidence" value="ECO:0007669"/>
    <property type="project" value="TreeGrafter"/>
</dbReference>
<sequence length="229" mass="26220">MKPEELHREILKTPQCPIMDPELVSVLTDLCFQKEHIIPSDLLFVFGSNVKHKEIADLICDLLDTEIINKVLITGGVANFGGSYYHHKPESESIRSFISAKKYADKQIVLEVISRNTLENVTEARKIFSFDQIKSITFISHSYASTRASLSLKRFFPDIKLYCIPFPLPSDQAEFPVNRQLWSRTKYGQSLVLGEYLRLITYGKRGDFPIDDIQGLLDQVQDHLKIKDS</sequence>
<dbReference type="Pfam" id="PF02698">
    <property type="entry name" value="DUF218"/>
    <property type="match status" value="1"/>
</dbReference>
<name>A0A1D7QAM2_9SPHI</name>
<evidence type="ECO:0000313" key="2">
    <source>
        <dbReference type="EMBL" id="AOM75722.1"/>
    </source>
</evidence>
<reference evidence="2 3" key="1">
    <citation type="submission" date="2016-08" db="EMBL/GenBank/DDBJ databases">
        <authorList>
            <person name="Seilhamer J.J."/>
        </authorList>
    </citation>
    <scope>NUCLEOTIDE SEQUENCE [LARGE SCALE GENOMIC DNA]</scope>
    <source>
        <strain evidence="2 3">DX4</strain>
    </source>
</reference>
<dbReference type="GO" id="GO:0043164">
    <property type="term" value="P:Gram-negative-bacterium-type cell wall biogenesis"/>
    <property type="evidence" value="ECO:0007669"/>
    <property type="project" value="TreeGrafter"/>
</dbReference>
<keyword evidence="3" id="KW-1185">Reference proteome</keyword>
<proteinExistence type="predicted"/>